<protein>
    <submittedName>
        <fullName evidence="2">ABC-type transport system involved in multi-copper enzyme maturation permease subunit</fullName>
    </submittedName>
</protein>
<feature type="transmembrane region" description="Helical" evidence="1">
    <location>
        <begin position="242"/>
        <end position="262"/>
    </location>
</feature>
<feature type="transmembrane region" description="Helical" evidence="1">
    <location>
        <begin position="186"/>
        <end position="208"/>
    </location>
</feature>
<reference evidence="2 3" key="1">
    <citation type="submission" date="2023-07" db="EMBL/GenBank/DDBJ databases">
        <title>Sorghum-associated microbial communities from plants grown in Nebraska, USA.</title>
        <authorList>
            <person name="Schachtman D."/>
        </authorList>
    </citation>
    <scope>NUCLEOTIDE SEQUENCE [LARGE SCALE GENOMIC DNA]</scope>
    <source>
        <strain evidence="2 3">BE332</strain>
    </source>
</reference>
<feature type="transmembrane region" description="Helical" evidence="1">
    <location>
        <begin position="68"/>
        <end position="91"/>
    </location>
</feature>
<feature type="transmembrane region" description="Helical" evidence="1">
    <location>
        <begin position="157"/>
        <end position="179"/>
    </location>
</feature>
<name>A0ABU0EHJ4_9CELL</name>
<evidence type="ECO:0000313" key="2">
    <source>
        <dbReference type="EMBL" id="MDQ0374743.1"/>
    </source>
</evidence>
<dbReference type="RefSeq" id="WP_307493566.1">
    <property type="nucleotide sequence ID" value="NZ_JAUSVB010000004.1"/>
</dbReference>
<evidence type="ECO:0000256" key="1">
    <source>
        <dbReference type="SAM" id="Phobius"/>
    </source>
</evidence>
<feature type="transmembrane region" description="Helical" evidence="1">
    <location>
        <begin position="112"/>
        <end position="137"/>
    </location>
</feature>
<evidence type="ECO:0000313" key="3">
    <source>
        <dbReference type="Proteomes" id="UP001239626"/>
    </source>
</evidence>
<feature type="transmembrane region" description="Helical" evidence="1">
    <location>
        <begin position="35"/>
        <end position="56"/>
    </location>
</feature>
<keyword evidence="3" id="KW-1185">Reference proteome</keyword>
<dbReference type="Proteomes" id="UP001239626">
    <property type="component" value="Unassembled WGS sequence"/>
</dbReference>
<proteinExistence type="predicted"/>
<keyword evidence="1" id="KW-0472">Membrane</keyword>
<accession>A0ABU0EHJ4</accession>
<gene>
    <name evidence="2" type="ORF">J2X26_003070</name>
</gene>
<sequence length="267" mass="26689">MTTTLPFLDARDLRLTTSRAVRSEWLKLTTLRSTWFTTGALVLVLAVLGILGAASVPAAAVTGPADTFPALLGGTGLAVLVVGGLGALVGAREHASGMIRTTLAAVPDRPRVLLAKATALVTLLAPATALGYAIAAVVGSAYLRSTGIPTLALTDPLALRALAGSVVYLVGVGLIGMAVGVLLRTVAGAVATVVGVVLLLPQILTALLPESWAHLLELLPSSAGQAITSLTAGTGSTLTPGAGLATFLAWVVAALAAAALVLTRRDA</sequence>
<dbReference type="EMBL" id="JAUSVB010000004">
    <property type="protein sequence ID" value="MDQ0374743.1"/>
    <property type="molecule type" value="Genomic_DNA"/>
</dbReference>
<comment type="caution">
    <text evidence="2">The sequence shown here is derived from an EMBL/GenBank/DDBJ whole genome shotgun (WGS) entry which is preliminary data.</text>
</comment>
<organism evidence="2 3">
    <name type="scientific">Cellulomonas humilata</name>
    <dbReference type="NCBI Taxonomy" id="144055"/>
    <lineage>
        <taxon>Bacteria</taxon>
        <taxon>Bacillati</taxon>
        <taxon>Actinomycetota</taxon>
        <taxon>Actinomycetes</taxon>
        <taxon>Micrococcales</taxon>
        <taxon>Cellulomonadaceae</taxon>
        <taxon>Cellulomonas</taxon>
    </lineage>
</organism>
<keyword evidence="1" id="KW-1133">Transmembrane helix</keyword>
<keyword evidence="1" id="KW-0812">Transmembrane</keyword>